<dbReference type="SUPFAM" id="SSF53335">
    <property type="entry name" value="S-adenosyl-L-methionine-dependent methyltransferases"/>
    <property type="match status" value="1"/>
</dbReference>
<dbReference type="PANTHER" id="PTHR43667:SF2">
    <property type="entry name" value="FATTY ACID C-METHYL TRANSFERASE"/>
    <property type="match status" value="1"/>
</dbReference>
<keyword evidence="4" id="KW-1185">Reference proteome</keyword>
<dbReference type="GO" id="GO:0032259">
    <property type="term" value="P:methylation"/>
    <property type="evidence" value="ECO:0007669"/>
    <property type="project" value="UniProtKB-KW"/>
</dbReference>
<sequence>METQANTEQSEAWNGPEGEHWAENPGFYNGMLDAFNDALFEAARIADGDAVLDVGCGTGRTALLAARRAPRGRVLGVDLSAPMLERARADAEAAGLAGRVAFEQGDAQVHPWGEGGFDVAISRGGVMFFADLVAGFAHIREALRPGGRFAAVLAVRPDPEGAYARATAALPDFGHGPSPAARAMMSLADEDRVREVLSGAGFTGTAMTTVVADQVLGRDAEEAAAGICGIGAVRRGLAETAPAERDRIRRELADGLRPFVRDGAVRIPGTVRLVTANA</sequence>
<feature type="region of interest" description="Disordered" evidence="1">
    <location>
        <begin position="1"/>
        <end position="21"/>
    </location>
</feature>
<comment type="caution">
    <text evidence="3">The sequence shown here is derived from an EMBL/GenBank/DDBJ whole genome shotgun (WGS) entry which is preliminary data.</text>
</comment>
<dbReference type="RefSeq" id="WP_344532048.1">
    <property type="nucleotide sequence ID" value="NZ_BAAAPE010000013.1"/>
</dbReference>
<evidence type="ECO:0000313" key="4">
    <source>
        <dbReference type="Proteomes" id="UP001500016"/>
    </source>
</evidence>
<organism evidence="3 4">
    <name type="scientific">Streptomyces albiaxialis</name>
    <dbReference type="NCBI Taxonomy" id="329523"/>
    <lineage>
        <taxon>Bacteria</taxon>
        <taxon>Bacillati</taxon>
        <taxon>Actinomycetota</taxon>
        <taxon>Actinomycetes</taxon>
        <taxon>Kitasatosporales</taxon>
        <taxon>Streptomycetaceae</taxon>
        <taxon>Streptomyces</taxon>
    </lineage>
</organism>
<evidence type="ECO:0000256" key="1">
    <source>
        <dbReference type="SAM" id="MobiDB-lite"/>
    </source>
</evidence>
<dbReference type="GO" id="GO:0008168">
    <property type="term" value="F:methyltransferase activity"/>
    <property type="evidence" value="ECO:0007669"/>
    <property type="project" value="UniProtKB-KW"/>
</dbReference>
<dbReference type="EMBL" id="BAAAPE010000013">
    <property type="protein sequence ID" value="GAA2090672.1"/>
    <property type="molecule type" value="Genomic_DNA"/>
</dbReference>
<feature type="domain" description="Methyltransferase" evidence="2">
    <location>
        <begin position="51"/>
        <end position="147"/>
    </location>
</feature>
<evidence type="ECO:0000313" key="3">
    <source>
        <dbReference type="EMBL" id="GAA2090672.1"/>
    </source>
</evidence>
<proteinExistence type="predicted"/>
<dbReference type="Pfam" id="PF13649">
    <property type="entry name" value="Methyltransf_25"/>
    <property type="match status" value="1"/>
</dbReference>
<dbReference type="PANTHER" id="PTHR43667">
    <property type="entry name" value="CYCLOPROPANE-FATTY-ACYL-PHOSPHOLIPID SYNTHASE"/>
    <property type="match status" value="1"/>
</dbReference>
<gene>
    <name evidence="3" type="ORF">GCM10009801_55770</name>
</gene>
<keyword evidence="3" id="KW-0489">Methyltransferase</keyword>
<dbReference type="Proteomes" id="UP001500016">
    <property type="component" value="Unassembled WGS sequence"/>
</dbReference>
<reference evidence="3 4" key="1">
    <citation type="journal article" date="2019" name="Int. J. Syst. Evol. Microbiol.">
        <title>The Global Catalogue of Microorganisms (GCM) 10K type strain sequencing project: providing services to taxonomists for standard genome sequencing and annotation.</title>
        <authorList>
            <consortium name="The Broad Institute Genomics Platform"/>
            <consortium name="The Broad Institute Genome Sequencing Center for Infectious Disease"/>
            <person name="Wu L."/>
            <person name="Ma J."/>
        </authorList>
    </citation>
    <scope>NUCLEOTIDE SEQUENCE [LARGE SCALE GENOMIC DNA]</scope>
    <source>
        <strain evidence="3 4">JCM 15478</strain>
    </source>
</reference>
<accession>A0ABN2WEJ2</accession>
<dbReference type="InterPro" id="IPR029063">
    <property type="entry name" value="SAM-dependent_MTases_sf"/>
</dbReference>
<evidence type="ECO:0000259" key="2">
    <source>
        <dbReference type="Pfam" id="PF13649"/>
    </source>
</evidence>
<feature type="compositionally biased region" description="Polar residues" evidence="1">
    <location>
        <begin position="1"/>
        <end position="12"/>
    </location>
</feature>
<name>A0ABN2WEJ2_9ACTN</name>
<dbReference type="Gene3D" id="3.40.50.150">
    <property type="entry name" value="Vaccinia Virus protein VP39"/>
    <property type="match status" value="1"/>
</dbReference>
<protein>
    <submittedName>
        <fullName evidence="3">Methyltransferase domain-containing protein</fullName>
    </submittedName>
</protein>
<dbReference type="InterPro" id="IPR050723">
    <property type="entry name" value="CFA/CMAS"/>
</dbReference>
<keyword evidence="3" id="KW-0808">Transferase</keyword>
<dbReference type="CDD" id="cd02440">
    <property type="entry name" value="AdoMet_MTases"/>
    <property type="match status" value="1"/>
</dbReference>
<dbReference type="InterPro" id="IPR041698">
    <property type="entry name" value="Methyltransf_25"/>
</dbReference>